<keyword evidence="2" id="KW-0808">Transferase</keyword>
<sequence length="74" mass="7599">MASSDSIQPRDVCIVGVARTPMGGFLGSLSSFSATELGSIAIQCALSRANIDPSHVQEVFFGNVLSANLGQAPC</sequence>
<proteinExistence type="inferred from homology"/>
<feature type="domain" description="Thiolase N-terminal" evidence="4">
    <location>
        <begin position="12"/>
        <end position="73"/>
    </location>
</feature>
<reference evidence="5 6" key="1">
    <citation type="journal article" date="2023" name="Int. J. Mol. Sci.">
        <title>De Novo Assembly and Annotation of 11 Diverse Shrub Willow (Salix) Genomes Reveals Novel Gene Organization in Sex-Linked Regions.</title>
        <authorList>
            <person name="Hyden B."/>
            <person name="Feng K."/>
            <person name="Yates T.B."/>
            <person name="Jawdy S."/>
            <person name="Cereghino C."/>
            <person name="Smart L.B."/>
            <person name="Muchero W."/>
        </authorList>
    </citation>
    <scope>NUCLEOTIDE SEQUENCE [LARGE SCALE GENOMIC DNA]</scope>
    <source>
        <tissue evidence="5">Shoot tip</tissue>
    </source>
</reference>
<name>A0AAD6NX52_9ROSI</name>
<dbReference type="Proteomes" id="UP001162972">
    <property type="component" value="Chromosome 6"/>
</dbReference>
<evidence type="ECO:0000313" key="6">
    <source>
        <dbReference type="Proteomes" id="UP001162972"/>
    </source>
</evidence>
<dbReference type="AlphaFoldDB" id="A0AAD6NX52"/>
<dbReference type="PANTHER" id="PTHR18919:SF171">
    <property type="entry name" value="ACETYL-COA ACETYLTRANSFERASE, CYTOSOLIC 1-LIKE ISOFORM X1"/>
    <property type="match status" value="1"/>
</dbReference>
<evidence type="ECO:0000313" key="5">
    <source>
        <dbReference type="EMBL" id="KAJ6408612.1"/>
    </source>
</evidence>
<comment type="caution">
    <text evidence="5">The sequence shown here is derived from an EMBL/GenBank/DDBJ whole genome shotgun (WGS) entry which is preliminary data.</text>
</comment>
<dbReference type="Gene3D" id="3.40.47.10">
    <property type="match status" value="1"/>
</dbReference>
<keyword evidence="6" id="KW-1185">Reference proteome</keyword>
<gene>
    <name evidence="5" type="ORF">OIU84_011860</name>
</gene>
<dbReference type="PANTHER" id="PTHR18919">
    <property type="entry name" value="ACETYL-COA C-ACYLTRANSFERASE"/>
    <property type="match status" value="1"/>
</dbReference>
<keyword evidence="3" id="KW-0012">Acyltransferase</keyword>
<evidence type="ECO:0000259" key="4">
    <source>
        <dbReference type="Pfam" id="PF00108"/>
    </source>
</evidence>
<dbReference type="GO" id="GO:0003985">
    <property type="term" value="F:acetyl-CoA C-acetyltransferase activity"/>
    <property type="evidence" value="ECO:0007669"/>
    <property type="project" value="TreeGrafter"/>
</dbReference>
<evidence type="ECO:0000256" key="2">
    <source>
        <dbReference type="ARBA" id="ARBA00022679"/>
    </source>
</evidence>
<evidence type="ECO:0000256" key="1">
    <source>
        <dbReference type="ARBA" id="ARBA00010982"/>
    </source>
</evidence>
<organism evidence="5 6">
    <name type="scientific">Salix udensis</name>
    <dbReference type="NCBI Taxonomy" id="889485"/>
    <lineage>
        <taxon>Eukaryota</taxon>
        <taxon>Viridiplantae</taxon>
        <taxon>Streptophyta</taxon>
        <taxon>Embryophyta</taxon>
        <taxon>Tracheophyta</taxon>
        <taxon>Spermatophyta</taxon>
        <taxon>Magnoliopsida</taxon>
        <taxon>eudicotyledons</taxon>
        <taxon>Gunneridae</taxon>
        <taxon>Pentapetalae</taxon>
        <taxon>rosids</taxon>
        <taxon>fabids</taxon>
        <taxon>Malpighiales</taxon>
        <taxon>Salicaceae</taxon>
        <taxon>Saliceae</taxon>
        <taxon>Salix</taxon>
    </lineage>
</organism>
<dbReference type="InterPro" id="IPR016039">
    <property type="entry name" value="Thiolase-like"/>
</dbReference>
<dbReference type="SUPFAM" id="SSF53901">
    <property type="entry name" value="Thiolase-like"/>
    <property type="match status" value="1"/>
</dbReference>
<protein>
    <recommendedName>
        <fullName evidence="4">Thiolase N-terminal domain-containing protein</fullName>
    </recommendedName>
</protein>
<evidence type="ECO:0000256" key="3">
    <source>
        <dbReference type="ARBA" id="ARBA00023315"/>
    </source>
</evidence>
<comment type="similarity">
    <text evidence="1">Belongs to the thiolase-like superfamily. Thiolase family.</text>
</comment>
<dbReference type="Pfam" id="PF00108">
    <property type="entry name" value="Thiolase_N"/>
    <property type="match status" value="1"/>
</dbReference>
<dbReference type="GO" id="GO:0005739">
    <property type="term" value="C:mitochondrion"/>
    <property type="evidence" value="ECO:0007669"/>
    <property type="project" value="TreeGrafter"/>
</dbReference>
<dbReference type="GO" id="GO:0006635">
    <property type="term" value="P:fatty acid beta-oxidation"/>
    <property type="evidence" value="ECO:0007669"/>
    <property type="project" value="TreeGrafter"/>
</dbReference>
<dbReference type="EMBL" id="JAPFFJ010000016">
    <property type="protein sequence ID" value="KAJ6408612.1"/>
    <property type="molecule type" value="Genomic_DNA"/>
</dbReference>
<accession>A0AAD6NX52</accession>
<dbReference type="InterPro" id="IPR020616">
    <property type="entry name" value="Thiolase_N"/>
</dbReference>